<evidence type="ECO:0000256" key="1">
    <source>
        <dbReference type="SAM" id="SignalP"/>
    </source>
</evidence>
<sequence length="166" mass="17044">MKKSMVSVMTAASIMGMLLVGCSSNAGLGNGPPSDPSKSSLGNLVPNNTVLAIDTPKPRQTFQAGESIPVSGSIHRSSKVSNISVLLFQTPGSSTADLAKGVLIAKTTIPVNADGTFKGIFHVPKPPFQGSGGGGFIMKFDVTDQSVGENILQTVYLSIPTAKPGQ</sequence>
<gene>
    <name evidence="2" type="ORF">LSG31_19635</name>
</gene>
<protein>
    <recommendedName>
        <fullName evidence="4">Lipoprotein</fullName>
    </recommendedName>
</protein>
<feature type="chain" id="PRO_5047429342" description="Lipoprotein" evidence="1">
    <location>
        <begin position="27"/>
        <end position="166"/>
    </location>
</feature>
<proteinExistence type="predicted"/>
<keyword evidence="1" id="KW-0732">Signal</keyword>
<feature type="signal peptide" evidence="1">
    <location>
        <begin position="1"/>
        <end position="26"/>
    </location>
</feature>
<name>A0ABY4CLC4_9BACL</name>
<dbReference type="RefSeq" id="WP_347436744.1">
    <property type="nucleotide sequence ID" value="NZ_CP089291.1"/>
</dbReference>
<evidence type="ECO:0000313" key="3">
    <source>
        <dbReference type="Proteomes" id="UP000830167"/>
    </source>
</evidence>
<dbReference type="Proteomes" id="UP000830167">
    <property type="component" value="Chromosome"/>
</dbReference>
<keyword evidence="3" id="KW-1185">Reference proteome</keyword>
<reference evidence="2" key="1">
    <citation type="submission" date="2021-12" db="EMBL/GenBank/DDBJ databases">
        <title>Alicyclobacillaceae gen. nov., sp. nov., isolated from chalcocite enrichment system.</title>
        <authorList>
            <person name="Jiang Z."/>
        </authorList>
    </citation>
    <scope>NUCLEOTIDE SEQUENCE</scope>
    <source>
        <strain evidence="2">MYW30-H2</strain>
    </source>
</reference>
<evidence type="ECO:0008006" key="4">
    <source>
        <dbReference type="Google" id="ProtNLM"/>
    </source>
</evidence>
<accession>A0ABY4CLC4</accession>
<organism evidence="2 3">
    <name type="scientific">Fodinisporobacter ferrooxydans</name>
    <dbReference type="NCBI Taxonomy" id="2901836"/>
    <lineage>
        <taxon>Bacteria</taxon>
        <taxon>Bacillati</taxon>
        <taxon>Bacillota</taxon>
        <taxon>Bacilli</taxon>
        <taxon>Bacillales</taxon>
        <taxon>Alicyclobacillaceae</taxon>
        <taxon>Fodinisporobacter</taxon>
    </lineage>
</organism>
<evidence type="ECO:0000313" key="2">
    <source>
        <dbReference type="EMBL" id="UOF90051.1"/>
    </source>
</evidence>
<dbReference type="PROSITE" id="PS51257">
    <property type="entry name" value="PROKAR_LIPOPROTEIN"/>
    <property type="match status" value="1"/>
</dbReference>
<dbReference type="EMBL" id="CP089291">
    <property type="protein sequence ID" value="UOF90051.1"/>
    <property type="molecule type" value="Genomic_DNA"/>
</dbReference>